<sequence length="160" mass="18711">MKEMSFDSSNLKPFNNGVNTLAKVKAEFDFELDDEIDELIKNPDFKSNVLKMYRSVGEDILLSLRDYLKNEDAEFKAAFCYYYITEMGMSQSNVCAMIGISTRNYRELQDKYEAEWKKFATELKNSEIREHTAYLAYTALWNYLNIDKILADLDLSLVKE</sequence>
<reference evidence="1 2" key="1">
    <citation type="submission" date="2014-07" db="EMBL/GenBank/DDBJ databases">
        <title>Methanogenic archaea and the global carbon cycle.</title>
        <authorList>
            <person name="Henriksen J.R."/>
            <person name="Luke J."/>
            <person name="Reinhart S."/>
            <person name="Benedict M.N."/>
            <person name="Youngblut N.D."/>
            <person name="Metcalf M.E."/>
            <person name="Whitaker R.J."/>
            <person name="Metcalf W.W."/>
        </authorList>
    </citation>
    <scope>NUCLEOTIDE SEQUENCE [LARGE SCALE GENOMIC DNA]</scope>
    <source>
        <strain evidence="1 2">HB-1</strain>
    </source>
</reference>
<accession>A0A0E3WVG7</accession>
<name>A0A0E3WVG7_9EURY</name>
<dbReference type="Proteomes" id="UP000033101">
    <property type="component" value="Chromosome"/>
</dbReference>
<dbReference type="KEGG" id="mhor:MSHOH_3282"/>
<gene>
    <name evidence="1" type="ORF">MSHOH_3282</name>
</gene>
<evidence type="ECO:0000313" key="2">
    <source>
        <dbReference type="Proteomes" id="UP000033101"/>
    </source>
</evidence>
<protein>
    <submittedName>
        <fullName evidence="1">Uncharacterized protein</fullName>
    </submittedName>
</protein>
<dbReference type="EMBL" id="CP009516">
    <property type="protein sequence ID" value="AKB79765.1"/>
    <property type="molecule type" value="Genomic_DNA"/>
</dbReference>
<dbReference type="HOGENOM" id="CLU_1648315_0_0_2"/>
<organism evidence="1 2">
    <name type="scientific">Methanosarcina horonobensis HB-1 = JCM 15518</name>
    <dbReference type="NCBI Taxonomy" id="1434110"/>
    <lineage>
        <taxon>Archaea</taxon>
        <taxon>Methanobacteriati</taxon>
        <taxon>Methanobacteriota</taxon>
        <taxon>Stenosarchaea group</taxon>
        <taxon>Methanomicrobia</taxon>
        <taxon>Methanosarcinales</taxon>
        <taxon>Methanosarcinaceae</taxon>
        <taxon>Methanosarcina</taxon>
    </lineage>
</organism>
<evidence type="ECO:0000313" key="1">
    <source>
        <dbReference type="EMBL" id="AKB79765.1"/>
    </source>
</evidence>
<dbReference type="OrthoDB" id="378333at2157"/>
<proteinExistence type="predicted"/>
<dbReference type="GeneID" id="24832615"/>
<keyword evidence="2" id="KW-1185">Reference proteome</keyword>
<dbReference type="RefSeq" id="WP_048141609.1">
    <property type="nucleotide sequence ID" value="NZ_CP009516.1"/>
</dbReference>
<dbReference type="PATRIC" id="fig|1434110.4.peg.4218"/>
<dbReference type="AlphaFoldDB" id="A0A0E3WVG7"/>